<organism evidence="2">
    <name type="scientific">uncultured Chthoniobacterales bacterium</name>
    <dbReference type="NCBI Taxonomy" id="1836801"/>
    <lineage>
        <taxon>Bacteria</taxon>
        <taxon>Pseudomonadati</taxon>
        <taxon>Verrucomicrobiota</taxon>
        <taxon>Spartobacteria</taxon>
        <taxon>Chthoniobacterales</taxon>
        <taxon>environmental samples</taxon>
    </lineage>
</organism>
<evidence type="ECO:0000256" key="1">
    <source>
        <dbReference type="SAM" id="Phobius"/>
    </source>
</evidence>
<reference evidence="2" key="1">
    <citation type="submission" date="2020-02" db="EMBL/GenBank/DDBJ databases">
        <authorList>
            <person name="Meier V. D."/>
        </authorList>
    </citation>
    <scope>NUCLEOTIDE SEQUENCE</scope>
    <source>
        <strain evidence="2">AVDCRST_MAG42</strain>
    </source>
</reference>
<sequence length="143" mass="16463">MNPPPIMSNNPEVSSFCDAQSREIPILPTALWIGSYLGAMLLLKYAALPASLKIAVAIVPVIPFVFFIRRFLVHLRNLDELQRRVHFEALAYAFPITILLLMTLGLLERANIIAAEKWSYEEVWLYLPLFYLVGLAISWRRYR</sequence>
<protein>
    <submittedName>
        <fullName evidence="2">Uncharacterized protein</fullName>
    </submittedName>
</protein>
<name>A0A6J4IF06_9BACT</name>
<keyword evidence="1" id="KW-1133">Transmembrane helix</keyword>
<dbReference type="AlphaFoldDB" id="A0A6J4IF06"/>
<feature type="transmembrane region" description="Helical" evidence="1">
    <location>
        <begin position="85"/>
        <end position="107"/>
    </location>
</feature>
<evidence type="ECO:0000313" key="2">
    <source>
        <dbReference type="EMBL" id="CAA9250274.1"/>
    </source>
</evidence>
<feature type="transmembrane region" description="Helical" evidence="1">
    <location>
        <begin position="123"/>
        <end position="139"/>
    </location>
</feature>
<keyword evidence="1" id="KW-0812">Transmembrane</keyword>
<proteinExistence type="predicted"/>
<gene>
    <name evidence="2" type="ORF">AVDCRST_MAG42-2192</name>
</gene>
<dbReference type="EMBL" id="CADCTA010000078">
    <property type="protein sequence ID" value="CAA9250274.1"/>
    <property type="molecule type" value="Genomic_DNA"/>
</dbReference>
<feature type="transmembrane region" description="Helical" evidence="1">
    <location>
        <begin position="54"/>
        <end position="73"/>
    </location>
</feature>
<keyword evidence="1" id="KW-0472">Membrane</keyword>
<accession>A0A6J4IF06</accession>